<keyword evidence="2" id="KW-0812">Transmembrane</keyword>
<comment type="caution">
    <text evidence="3">The sequence shown here is derived from an EMBL/GenBank/DDBJ whole genome shotgun (WGS) entry which is preliminary data.</text>
</comment>
<dbReference type="EMBL" id="CAJVPQ010001319">
    <property type="protein sequence ID" value="CAG8545584.1"/>
    <property type="molecule type" value="Genomic_DNA"/>
</dbReference>
<keyword evidence="4" id="KW-1185">Reference proteome</keyword>
<evidence type="ECO:0000256" key="1">
    <source>
        <dbReference type="SAM" id="MobiDB-lite"/>
    </source>
</evidence>
<evidence type="ECO:0000313" key="4">
    <source>
        <dbReference type="Proteomes" id="UP000789570"/>
    </source>
</evidence>
<gene>
    <name evidence="3" type="ORF">FCALED_LOCUS5857</name>
</gene>
<organism evidence="3 4">
    <name type="scientific">Funneliformis caledonium</name>
    <dbReference type="NCBI Taxonomy" id="1117310"/>
    <lineage>
        <taxon>Eukaryota</taxon>
        <taxon>Fungi</taxon>
        <taxon>Fungi incertae sedis</taxon>
        <taxon>Mucoromycota</taxon>
        <taxon>Glomeromycotina</taxon>
        <taxon>Glomeromycetes</taxon>
        <taxon>Glomerales</taxon>
        <taxon>Glomeraceae</taxon>
        <taxon>Funneliformis</taxon>
    </lineage>
</organism>
<evidence type="ECO:0000256" key="2">
    <source>
        <dbReference type="SAM" id="Phobius"/>
    </source>
</evidence>
<keyword evidence="2" id="KW-1133">Transmembrane helix</keyword>
<reference evidence="3" key="1">
    <citation type="submission" date="2021-06" db="EMBL/GenBank/DDBJ databases">
        <authorList>
            <person name="Kallberg Y."/>
            <person name="Tangrot J."/>
            <person name="Rosling A."/>
        </authorList>
    </citation>
    <scope>NUCLEOTIDE SEQUENCE</scope>
    <source>
        <strain evidence="3">UK204</strain>
    </source>
</reference>
<keyword evidence="2" id="KW-0472">Membrane</keyword>
<dbReference type="AlphaFoldDB" id="A0A9N9AWV7"/>
<protein>
    <submittedName>
        <fullName evidence="3">1231_t:CDS:1</fullName>
    </submittedName>
</protein>
<name>A0A9N9AWV7_9GLOM</name>
<proteinExistence type="predicted"/>
<evidence type="ECO:0000313" key="3">
    <source>
        <dbReference type="EMBL" id="CAG8545584.1"/>
    </source>
</evidence>
<feature type="region of interest" description="Disordered" evidence="1">
    <location>
        <begin position="95"/>
        <end position="114"/>
    </location>
</feature>
<accession>A0A9N9AWV7</accession>
<sequence>MTLSEMYINFRNSTQLPHLSHLSHLFHLPHLPQLPHFSLSKEMKSQITFVLLSATIAFIVAFSLDLMLSSLFDMNRRKKKHVPLPSKISASISTKKLSSCQPPQKPVNLDAFKG</sequence>
<dbReference type="Proteomes" id="UP000789570">
    <property type="component" value="Unassembled WGS sequence"/>
</dbReference>
<feature type="transmembrane region" description="Helical" evidence="2">
    <location>
        <begin position="47"/>
        <end position="72"/>
    </location>
</feature>